<evidence type="ECO:0000313" key="2">
    <source>
        <dbReference type="Proteomes" id="UP000814033"/>
    </source>
</evidence>
<accession>A0ACB8RI91</accession>
<evidence type="ECO:0000313" key="1">
    <source>
        <dbReference type="EMBL" id="KAI0043645.1"/>
    </source>
</evidence>
<gene>
    <name evidence="1" type="ORF">FA95DRAFT_368958</name>
</gene>
<keyword evidence="2" id="KW-1185">Reference proteome</keyword>
<protein>
    <submittedName>
        <fullName evidence="1">Uncharacterized protein</fullName>
    </submittedName>
</protein>
<reference evidence="1" key="1">
    <citation type="submission" date="2021-02" db="EMBL/GenBank/DDBJ databases">
        <authorList>
            <consortium name="DOE Joint Genome Institute"/>
            <person name="Ahrendt S."/>
            <person name="Looney B.P."/>
            <person name="Miyauchi S."/>
            <person name="Morin E."/>
            <person name="Drula E."/>
            <person name="Courty P.E."/>
            <person name="Chicoki N."/>
            <person name="Fauchery L."/>
            <person name="Kohler A."/>
            <person name="Kuo A."/>
            <person name="Labutti K."/>
            <person name="Pangilinan J."/>
            <person name="Lipzen A."/>
            <person name="Riley R."/>
            <person name="Andreopoulos W."/>
            <person name="He G."/>
            <person name="Johnson J."/>
            <person name="Barry K.W."/>
            <person name="Grigoriev I.V."/>
            <person name="Nagy L."/>
            <person name="Hibbett D."/>
            <person name="Henrissat B."/>
            <person name="Matheny P.B."/>
            <person name="Labbe J."/>
            <person name="Martin F."/>
        </authorList>
    </citation>
    <scope>NUCLEOTIDE SEQUENCE</scope>
    <source>
        <strain evidence="1">FP105234-sp</strain>
    </source>
</reference>
<reference evidence="1" key="2">
    <citation type="journal article" date="2022" name="New Phytol.">
        <title>Evolutionary transition to the ectomycorrhizal habit in the genomes of a hyperdiverse lineage of mushroom-forming fungi.</title>
        <authorList>
            <person name="Looney B."/>
            <person name="Miyauchi S."/>
            <person name="Morin E."/>
            <person name="Drula E."/>
            <person name="Courty P.E."/>
            <person name="Kohler A."/>
            <person name="Kuo A."/>
            <person name="LaButti K."/>
            <person name="Pangilinan J."/>
            <person name="Lipzen A."/>
            <person name="Riley R."/>
            <person name="Andreopoulos W."/>
            <person name="He G."/>
            <person name="Johnson J."/>
            <person name="Nolan M."/>
            <person name="Tritt A."/>
            <person name="Barry K.W."/>
            <person name="Grigoriev I.V."/>
            <person name="Nagy L.G."/>
            <person name="Hibbett D."/>
            <person name="Henrissat B."/>
            <person name="Matheny P.B."/>
            <person name="Labbe J."/>
            <person name="Martin F.M."/>
        </authorList>
    </citation>
    <scope>NUCLEOTIDE SEQUENCE</scope>
    <source>
        <strain evidence="1">FP105234-sp</strain>
    </source>
</reference>
<comment type="caution">
    <text evidence="1">The sequence shown here is derived from an EMBL/GenBank/DDBJ whole genome shotgun (WGS) entry which is preliminary data.</text>
</comment>
<name>A0ACB8RI91_9AGAM</name>
<proteinExistence type="predicted"/>
<dbReference type="Proteomes" id="UP000814033">
    <property type="component" value="Unassembled WGS sequence"/>
</dbReference>
<dbReference type="EMBL" id="MU276010">
    <property type="protein sequence ID" value="KAI0043645.1"/>
    <property type="molecule type" value="Genomic_DNA"/>
</dbReference>
<organism evidence="1 2">
    <name type="scientific">Auriscalpium vulgare</name>
    <dbReference type="NCBI Taxonomy" id="40419"/>
    <lineage>
        <taxon>Eukaryota</taxon>
        <taxon>Fungi</taxon>
        <taxon>Dikarya</taxon>
        <taxon>Basidiomycota</taxon>
        <taxon>Agaricomycotina</taxon>
        <taxon>Agaricomycetes</taxon>
        <taxon>Russulales</taxon>
        <taxon>Auriscalpiaceae</taxon>
        <taxon>Auriscalpium</taxon>
    </lineage>
</organism>
<sequence>MRSRTRACIPGAYSPPATYYFSSTSAHARTKVQWLPLRLLLPEKIILKFEPRRVARAPGLCLGMFIEGSPALGRHRTCRDACIARVRRTSWAVARGGSREVVVVGIGGAARATLARMQRSKASISSPARTITNLAVAPDEDTHGPLCIETDAVARLSTSVRAFLTPCHRHRPRPSNTLSTPTYPSQTLTSSSSVPSNHRRPHSRARPVTAPHSPGLSFPESPVGPYTPSSYTQLRFAAHSHPRPTSAYHSPTNYPFCCQKPVNTQTRLQRLGYMATIASL</sequence>